<reference evidence="2" key="1">
    <citation type="submission" date="2020-02" db="EMBL/GenBank/DDBJ databases">
        <authorList>
            <person name="Meier V. D."/>
        </authorList>
    </citation>
    <scope>NUCLEOTIDE SEQUENCE</scope>
    <source>
        <strain evidence="2">AVDCRST_MAG01</strain>
    </source>
</reference>
<protein>
    <submittedName>
        <fullName evidence="2">Uncharacterized protein</fullName>
    </submittedName>
</protein>
<dbReference type="AlphaFoldDB" id="A0A6J4Q5K8"/>
<dbReference type="EMBL" id="CADCUW010000390">
    <property type="protein sequence ID" value="CAA9431287.1"/>
    <property type="molecule type" value="Genomic_DNA"/>
</dbReference>
<evidence type="ECO:0000256" key="1">
    <source>
        <dbReference type="SAM" id="MobiDB-lite"/>
    </source>
</evidence>
<feature type="non-terminal residue" evidence="2">
    <location>
        <position position="1"/>
    </location>
</feature>
<feature type="non-terminal residue" evidence="2">
    <location>
        <position position="21"/>
    </location>
</feature>
<organism evidence="2">
    <name type="scientific">uncultured Rubrobacteraceae bacterium</name>
    <dbReference type="NCBI Taxonomy" id="349277"/>
    <lineage>
        <taxon>Bacteria</taxon>
        <taxon>Bacillati</taxon>
        <taxon>Actinomycetota</taxon>
        <taxon>Rubrobacteria</taxon>
        <taxon>Rubrobacterales</taxon>
        <taxon>Rubrobacteraceae</taxon>
        <taxon>environmental samples</taxon>
    </lineage>
</organism>
<feature type="compositionally biased region" description="Basic residues" evidence="1">
    <location>
        <begin position="9"/>
        <end position="21"/>
    </location>
</feature>
<proteinExistence type="predicted"/>
<sequence>HPLSACWGRSKRPWGTSRRRN</sequence>
<feature type="region of interest" description="Disordered" evidence="1">
    <location>
        <begin position="1"/>
        <end position="21"/>
    </location>
</feature>
<name>A0A6J4Q5K8_9ACTN</name>
<gene>
    <name evidence="2" type="ORF">AVDCRST_MAG01-01-2945</name>
</gene>
<accession>A0A6J4Q5K8</accession>
<evidence type="ECO:0000313" key="2">
    <source>
        <dbReference type="EMBL" id="CAA9431287.1"/>
    </source>
</evidence>